<dbReference type="InterPro" id="IPR010043">
    <property type="entry name" value="UTase/UR"/>
</dbReference>
<dbReference type="SUPFAM" id="SSF81301">
    <property type="entry name" value="Nucleotidyltransferase"/>
    <property type="match status" value="1"/>
</dbReference>
<keyword evidence="2" id="KW-0808">Transferase</keyword>
<name>A0A2W5BJM4_9BACT</name>
<dbReference type="AlphaFoldDB" id="A0A2W5BJM4"/>
<evidence type="ECO:0000313" key="3">
    <source>
        <dbReference type="Proteomes" id="UP000249557"/>
    </source>
</evidence>
<gene>
    <name evidence="2" type="ORF">DI626_09250</name>
</gene>
<dbReference type="InterPro" id="IPR043519">
    <property type="entry name" value="NT_sf"/>
</dbReference>
<dbReference type="GO" id="GO:0008773">
    <property type="term" value="F:[protein-PII] uridylyltransferase activity"/>
    <property type="evidence" value="ECO:0007669"/>
    <property type="project" value="InterPro"/>
</dbReference>
<dbReference type="EMBL" id="QFNK01000219">
    <property type="protein sequence ID" value="PZO83211.1"/>
    <property type="molecule type" value="Genomic_DNA"/>
</dbReference>
<dbReference type="Proteomes" id="UP000249557">
    <property type="component" value="Unassembled WGS sequence"/>
</dbReference>
<accession>A0A2W5BJM4</accession>
<dbReference type="Gene3D" id="3.30.460.10">
    <property type="entry name" value="Beta Polymerase, domain 2"/>
    <property type="match status" value="1"/>
</dbReference>
<protein>
    <submittedName>
        <fullName evidence="2">Bifunctional uridylyltransferase/uridylyl-removing protein</fullName>
    </submittedName>
</protein>
<evidence type="ECO:0000256" key="1">
    <source>
        <dbReference type="ARBA" id="ARBA00022801"/>
    </source>
</evidence>
<organism evidence="2 3">
    <name type="scientific">Micavibrio aeruginosavorus</name>
    <dbReference type="NCBI Taxonomy" id="349221"/>
    <lineage>
        <taxon>Bacteria</taxon>
        <taxon>Pseudomonadati</taxon>
        <taxon>Bdellovibrionota</taxon>
        <taxon>Bdellovibrionia</taxon>
        <taxon>Bdellovibrionales</taxon>
        <taxon>Pseudobdellovibrionaceae</taxon>
        <taxon>Micavibrio</taxon>
    </lineage>
</organism>
<keyword evidence="2" id="KW-0548">Nucleotidyltransferase</keyword>
<keyword evidence="1" id="KW-0378">Hydrolase</keyword>
<sequence>MLNSALHQREGRKADGLLGLLVAGELSGRAYCAARSAEADAILSALWVDVFKDDTSGLSLLALGGYGRRELCPYSDIDLLFLSSGKTDAATDDAIEKFLYRLWDLGWKVGHAVRGVEECMELAVRDSKVMTALL</sequence>
<feature type="non-terminal residue" evidence="2">
    <location>
        <position position="134"/>
    </location>
</feature>
<dbReference type="PANTHER" id="PTHR47320:SF1">
    <property type="entry name" value="BIFUNCTIONAL URIDYLYLTRANSFERASE_URIDYLYL-REMOVING ENZYME"/>
    <property type="match status" value="1"/>
</dbReference>
<reference evidence="2 3" key="1">
    <citation type="submission" date="2017-08" db="EMBL/GenBank/DDBJ databases">
        <title>Infants hospitalized years apart are colonized by the same room-sourced microbial strains.</title>
        <authorList>
            <person name="Brooks B."/>
            <person name="Olm M.R."/>
            <person name="Firek B.A."/>
            <person name="Baker R."/>
            <person name="Thomas B.C."/>
            <person name="Morowitz M.J."/>
            <person name="Banfield J.F."/>
        </authorList>
    </citation>
    <scope>NUCLEOTIDE SEQUENCE [LARGE SCALE GENOMIC DNA]</scope>
    <source>
        <strain evidence="2">S2_018_000_R2_104</strain>
    </source>
</reference>
<proteinExistence type="predicted"/>
<comment type="caution">
    <text evidence="2">The sequence shown here is derived from an EMBL/GenBank/DDBJ whole genome shotgun (WGS) entry which is preliminary data.</text>
</comment>
<dbReference type="PANTHER" id="PTHR47320">
    <property type="entry name" value="BIFUNCTIONAL URIDYLYLTRANSFERASE/URIDYLYL-REMOVING ENZYME"/>
    <property type="match status" value="1"/>
</dbReference>
<dbReference type="GO" id="GO:0016787">
    <property type="term" value="F:hydrolase activity"/>
    <property type="evidence" value="ECO:0007669"/>
    <property type="project" value="UniProtKB-KW"/>
</dbReference>
<evidence type="ECO:0000313" key="2">
    <source>
        <dbReference type="EMBL" id="PZO83211.1"/>
    </source>
</evidence>